<keyword evidence="2" id="KW-0812">Transmembrane</keyword>
<protein>
    <recommendedName>
        <fullName evidence="3">TRAP C4-dicarboxylate transport system permease DctM subunit domain-containing protein</fullName>
    </recommendedName>
</protein>
<evidence type="ECO:0000256" key="2">
    <source>
        <dbReference type="SAM" id="Phobius"/>
    </source>
</evidence>
<dbReference type="InterPro" id="IPR011853">
    <property type="entry name" value="TRAP_DctM-Dct_fused"/>
</dbReference>
<feature type="transmembrane region" description="Helical" evidence="2">
    <location>
        <begin position="222"/>
        <end position="240"/>
    </location>
</feature>
<feature type="transmembrane region" description="Helical" evidence="2">
    <location>
        <begin position="247"/>
        <end position="264"/>
    </location>
</feature>
<dbReference type="NCBIfam" id="TIGR02123">
    <property type="entry name" value="TRAP_fused"/>
    <property type="match status" value="1"/>
</dbReference>
<keyword evidence="2" id="KW-0472">Membrane</keyword>
<organism evidence="4 5">
    <name type="scientific">Plantactinospora endophytica</name>
    <dbReference type="NCBI Taxonomy" id="673535"/>
    <lineage>
        <taxon>Bacteria</taxon>
        <taxon>Bacillati</taxon>
        <taxon>Actinomycetota</taxon>
        <taxon>Actinomycetes</taxon>
        <taxon>Micromonosporales</taxon>
        <taxon>Micromonosporaceae</taxon>
        <taxon>Plantactinospora</taxon>
    </lineage>
</organism>
<dbReference type="InterPro" id="IPR010656">
    <property type="entry name" value="DctM"/>
</dbReference>
<evidence type="ECO:0000256" key="1">
    <source>
        <dbReference type="SAM" id="MobiDB-lite"/>
    </source>
</evidence>
<feature type="transmembrane region" description="Helical" evidence="2">
    <location>
        <begin position="685"/>
        <end position="708"/>
    </location>
</feature>
<dbReference type="RefSeq" id="WP_239140336.1">
    <property type="nucleotide sequence ID" value="NZ_BONW01000006.1"/>
</dbReference>
<feature type="transmembrane region" description="Helical" evidence="2">
    <location>
        <begin position="514"/>
        <end position="537"/>
    </location>
</feature>
<keyword evidence="5" id="KW-1185">Reference proteome</keyword>
<feature type="transmembrane region" description="Helical" evidence="2">
    <location>
        <begin position="127"/>
        <end position="147"/>
    </location>
</feature>
<feature type="transmembrane region" description="Helical" evidence="2">
    <location>
        <begin position="656"/>
        <end position="678"/>
    </location>
</feature>
<feature type="transmembrane region" description="Helical" evidence="2">
    <location>
        <begin position="417"/>
        <end position="439"/>
    </location>
</feature>
<keyword evidence="2" id="KW-1133">Transmembrane helix</keyword>
<proteinExistence type="predicted"/>
<name>A0ABQ4DWW0_9ACTN</name>
<feature type="transmembrane region" description="Helical" evidence="2">
    <location>
        <begin position="188"/>
        <end position="207"/>
    </location>
</feature>
<feature type="compositionally biased region" description="Low complexity" evidence="1">
    <location>
        <begin position="791"/>
        <end position="817"/>
    </location>
</feature>
<feature type="transmembrane region" description="Helical" evidence="2">
    <location>
        <begin position="469"/>
        <end position="502"/>
    </location>
</feature>
<feature type="transmembrane region" description="Helical" evidence="2">
    <location>
        <begin position="101"/>
        <end position="121"/>
    </location>
</feature>
<feature type="transmembrane region" description="Helical" evidence="2">
    <location>
        <begin position="303"/>
        <end position="327"/>
    </location>
</feature>
<feature type="transmembrane region" description="Helical" evidence="2">
    <location>
        <begin position="567"/>
        <end position="587"/>
    </location>
</feature>
<dbReference type="PANTHER" id="PTHR43849:SF2">
    <property type="entry name" value="BLL3936 PROTEIN"/>
    <property type="match status" value="1"/>
</dbReference>
<dbReference type="PANTHER" id="PTHR43849">
    <property type="entry name" value="BLL3936 PROTEIN"/>
    <property type="match status" value="1"/>
</dbReference>
<feature type="region of interest" description="Disordered" evidence="1">
    <location>
        <begin position="858"/>
        <end position="960"/>
    </location>
</feature>
<feature type="compositionally biased region" description="Gly residues" evidence="1">
    <location>
        <begin position="818"/>
        <end position="838"/>
    </location>
</feature>
<dbReference type="Proteomes" id="UP000646749">
    <property type="component" value="Unassembled WGS sequence"/>
</dbReference>
<feature type="region of interest" description="Disordered" evidence="1">
    <location>
        <begin position="758"/>
        <end position="846"/>
    </location>
</feature>
<feature type="compositionally biased region" description="Low complexity" evidence="1">
    <location>
        <begin position="862"/>
        <end position="873"/>
    </location>
</feature>
<feature type="transmembrane region" description="Helical" evidence="2">
    <location>
        <begin position="594"/>
        <end position="621"/>
    </location>
</feature>
<comment type="caution">
    <text evidence="4">The sequence shown here is derived from an EMBL/GenBank/DDBJ whole genome shotgun (WGS) entry which is preliminary data.</text>
</comment>
<evidence type="ECO:0000313" key="4">
    <source>
        <dbReference type="EMBL" id="GIG86929.1"/>
    </source>
</evidence>
<feature type="compositionally biased region" description="Pro residues" evidence="1">
    <location>
        <begin position="769"/>
        <end position="790"/>
    </location>
</feature>
<feature type="compositionally biased region" description="Gly residues" evidence="1">
    <location>
        <begin position="944"/>
        <end position="953"/>
    </location>
</feature>
<sequence length="960" mass="95082">MPDGVAKIPPAADAETPAAVDAGTSAAAVEKTPPAVDAGSSAAVEAGTSAAVDVDVRPAPATAGGSTGRGQVAALAAPDVATAAVTYDDEERPARQLTGPVETGVAVVAFGVALLVLWQVFRPLAQGSQFYLIVFLTGVLPLVFLAYRSGLRVPERLASRLPGRAAHRVPDQAAGAATRRDLPTLSDWLLAGLALVVCLYPVLPLAIGDAGGGYDAFLDRQGLLAPVDVAMGALLLVLLIEACRRTTGWILPLVCVLFLGYGYYGGLLPQSWAIAHAGLDFGQIVDALYNSGSGFYGTPLDVAATYIVLFTIYGAVLDLSGAGRFFVDLSVAAFRRSRSAAGRTAVASGFLLGTVSGSGTATAVSVGAVTWPILRRAGYPAEHAGGMLAAAGVGAILSPPTLGAAAFIVAEYLEVSYLTVLGWAVIPTLLYYLGILLAVEIDARRFKVRPVEVAAGSAWRLLGRFGYHFSSLIVIVVLLAVGVSATRAVVYATGLAVLLSFLDRRSWLTPRRIFAALSAGVRGVLPVAAVCGAAGIITATTTKTGLGAQFASLLVRGAEALTDNPTAVLALTVVFAAVALSLLGLAVPVTASFIIGWVIIGPALLALGVPAPAAAMFVFYYSVLSEVTPPTALAAVGAAAITGGRTVPTMWQALKYALPAFLAPIAFVLTGPGEYLLGRGSPVEVLWAGLVGCLGVAALAVATGGWLLGVGPAGAVERTLSALAGLLLLYLHPVSIAIGGGLIVIAVLTALARRRRATPETGAGSVPEEPSPALPASSPLPPSSAVPPSSPGEVSSAVSPSSPGEVSSAGEVSPVGSGDRGQGSGGAATMGAGAGGAGPSAVAGAGAPAGTLAVAEPTVRFADPADGGAAAPDTTSPSAEGPGLAVPDTAVPSAEGTSTAGRSGVGTAASSADEPGLAVPGTEGRSGAGSAPGTAPSGSRAGEVGPGGQGSGSSVGEDAT</sequence>
<feature type="compositionally biased region" description="Low complexity" evidence="1">
    <location>
        <begin position="9"/>
        <end position="26"/>
    </location>
</feature>
<feature type="domain" description="TRAP C4-dicarboxylate transport system permease DctM subunit" evidence="3">
    <location>
        <begin position="235"/>
        <end position="666"/>
    </location>
</feature>
<feature type="transmembrane region" description="Helical" evidence="2">
    <location>
        <begin position="386"/>
        <end position="410"/>
    </location>
</feature>
<feature type="compositionally biased region" description="Low complexity" evidence="1">
    <location>
        <begin position="928"/>
        <end position="943"/>
    </location>
</feature>
<dbReference type="Pfam" id="PF06808">
    <property type="entry name" value="DctM"/>
    <property type="match status" value="1"/>
</dbReference>
<reference evidence="4 5" key="1">
    <citation type="submission" date="2021-01" db="EMBL/GenBank/DDBJ databases">
        <title>Whole genome shotgun sequence of Plantactinospora endophytica NBRC 110450.</title>
        <authorList>
            <person name="Komaki H."/>
            <person name="Tamura T."/>
        </authorList>
    </citation>
    <scope>NUCLEOTIDE SEQUENCE [LARGE SCALE GENOMIC DNA]</scope>
    <source>
        <strain evidence="4 5">NBRC 110450</strain>
    </source>
</reference>
<feature type="region of interest" description="Disordered" evidence="1">
    <location>
        <begin position="1"/>
        <end position="26"/>
    </location>
</feature>
<accession>A0ABQ4DWW0</accession>
<feature type="transmembrane region" description="Helical" evidence="2">
    <location>
        <begin position="348"/>
        <end position="374"/>
    </location>
</feature>
<evidence type="ECO:0000313" key="5">
    <source>
        <dbReference type="Proteomes" id="UP000646749"/>
    </source>
</evidence>
<dbReference type="EMBL" id="BONW01000006">
    <property type="protein sequence ID" value="GIG86929.1"/>
    <property type="molecule type" value="Genomic_DNA"/>
</dbReference>
<feature type="transmembrane region" description="Helical" evidence="2">
    <location>
        <begin position="728"/>
        <end position="751"/>
    </location>
</feature>
<gene>
    <name evidence="4" type="ORF">Pen02_18650</name>
</gene>
<evidence type="ECO:0000259" key="3">
    <source>
        <dbReference type="Pfam" id="PF06808"/>
    </source>
</evidence>